<dbReference type="HOGENOM" id="CLU_142044_0_0_2"/>
<dbReference type="AlphaFoldDB" id="G7VHT2"/>
<dbReference type="OrthoDB" id="43754at2157"/>
<dbReference type="GeneID" id="11594918"/>
<evidence type="ECO:0000256" key="1">
    <source>
        <dbReference type="ARBA" id="ARBA00022679"/>
    </source>
</evidence>
<dbReference type="Pfam" id="PF00583">
    <property type="entry name" value="Acetyltransf_1"/>
    <property type="match status" value="1"/>
</dbReference>
<dbReference type="CDD" id="cd04301">
    <property type="entry name" value="NAT_SF"/>
    <property type="match status" value="1"/>
</dbReference>
<feature type="domain" description="N-acetyltransferase" evidence="3">
    <location>
        <begin position="3"/>
        <end position="146"/>
    </location>
</feature>
<dbReference type="PANTHER" id="PTHR43877">
    <property type="entry name" value="AMINOALKYLPHOSPHONATE N-ACETYLTRANSFERASE-RELATED-RELATED"/>
    <property type="match status" value="1"/>
</dbReference>
<keyword evidence="1 4" id="KW-0808">Transferase</keyword>
<sequence>MEISIRQIYGCTECVEIARELKEWFTDRGIERLSADVRAYETYGAYLDGKLVGFVVVKLDGRLAEILWMAVRRGYQGRGIGTALLGFVERAAKSRGCSLILVKTSGDPEYEPYIRTRRFYERRGFVKALAIDEYPEWREPMALYVKCI</sequence>
<dbReference type="SUPFAM" id="SSF55729">
    <property type="entry name" value="Acyl-CoA N-acyltransferases (Nat)"/>
    <property type="match status" value="1"/>
</dbReference>
<dbReference type="Gene3D" id="3.40.630.30">
    <property type="match status" value="1"/>
</dbReference>
<protein>
    <submittedName>
        <fullName evidence="4">Acetyltransferase, putative</fullName>
    </submittedName>
</protein>
<dbReference type="PROSITE" id="PS51186">
    <property type="entry name" value="GNAT"/>
    <property type="match status" value="1"/>
</dbReference>
<evidence type="ECO:0000259" key="3">
    <source>
        <dbReference type="PROSITE" id="PS51186"/>
    </source>
</evidence>
<dbReference type="RefSeq" id="WP_014287932.1">
    <property type="nucleotide sequence ID" value="NC_016645.1"/>
</dbReference>
<dbReference type="InterPro" id="IPR050832">
    <property type="entry name" value="Bact_Acetyltransf"/>
</dbReference>
<dbReference type="EMBL" id="CP003098">
    <property type="protein sequence ID" value="AET32104.1"/>
    <property type="molecule type" value="Genomic_DNA"/>
</dbReference>
<name>G7VHT2_9CREN</name>
<dbReference type="InterPro" id="IPR016181">
    <property type="entry name" value="Acyl_CoA_acyltransferase"/>
</dbReference>
<organism evidence="4 5">
    <name type="scientific">Pyrobaculum ferrireducens</name>
    <dbReference type="NCBI Taxonomy" id="1104324"/>
    <lineage>
        <taxon>Archaea</taxon>
        <taxon>Thermoproteota</taxon>
        <taxon>Thermoprotei</taxon>
        <taxon>Thermoproteales</taxon>
        <taxon>Thermoproteaceae</taxon>
        <taxon>Pyrobaculum</taxon>
    </lineage>
</organism>
<keyword evidence="2" id="KW-0012">Acyltransferase</keyword>
<evidence type="ECO:0000256" key="2">
    <source>
        <dbReference type="ARBA" id="ARBA00023315"/>
    </source>
</evidence>
<proteinExistence type="predicted"/>
<gene>
    <name evidence="4" type="ORF">P186_0653</name>
</gene>
<keyword evidence="5" id="KW-1185">Reference proteome</keyword>
<dbReference type="STRING" id="1104324.P186_0653"/>
<dbReference type="KEGG" id="pyr:P186_0653"/>
<dbReference type="BioCyc" id="PSP1104324:GJSN-642-MONOMER"/>
<accession>G7VHT2</accession>
<evidence type="ECO:0000313" key="5">
    <source>
        <dbReference type="Proteomes" id="UP000005867"/>
    </source>
</evidence>
<evidence type="ECO:0000313" key="4">
    <source>
        <dbReference type="EMBL" id="AET32104.1"/>
    </source>
</evidence>
<dbReference type="InterPro" id="IPR000182">
    <property type="entry name" value="GNAT_dom"/>
</dbReference>
<dbReference type="eggNOG" id="arCOG00833">
    <property type="taxonomic scope" value="Archaea"/>
</dbReference>
<dbReference type="Proteomes" id="UP000005867">
    <property type="component" value="Chromosome"/>
</dbReference>
<dbReference type="GO" id="GO:0016747">
    <property type="term" value="F:acyltransferase activity, transferring groups other than amino-acyl groups"/>
    <property type="evidence" value="ECO:0007669"/>
    <property type="project" value="InterPro"/>
</dbReference>
<reference evidence="4 5" key="1">
    <citation type="journal article" date="2012" name="J. Bacteriol.">
        <title>Complete genome sequence of strain 1860, a crenarchaeon of the genus pyrobaculum able to grow with various electron acceptors.</title>
        <authorList>
            <person name="Mardanov A.V."/>
            <person name="Gumerov V.M."/>
            <person name="Slobodkina G.B."/>
            <person name="Beletsky A.V."/>
            <person name="Bonch-Osmolovskaya E.A."/>
            <person name="Ravin N.V."/>
            <person name="Skryabin K.G."/>
        </authorList>
    </citation>
    <scope>NUCLEOTIDE SEQUENCE [LARGE SCALE GENOMIC DNA]</scope>
    <source>
        <strain evidence="4 5">1860</strain>
    </source>
</reference>